<dbReference type="SUPFAM" id="SSF53448">
    <property type="entry name" value="Nucleotide-diphospho-sugar transferases"/>
    <property type="match status" value="1"/>
</dbReference>
<sequence length="305" mass="35127">MDVSIIIPAYNRLWSLPKAVNSCRDTALQAEIIVIDDGSTDSTWDWLQQQKDVISIRQDNAGKDWAVNKGFAIARGKYVRFLDSDDWLLPGSTKQLFDQAETYDLDIVCAGYQLYSEDEQMIGETPWTICDDFLAQQLGECDSSHYSAYLFKRDFIAHIPHRQEYGALDDRKFIIETAIHQPKTGYINTPALAHRTHSNLRLQQPSKLQAAANHLAFYKIFKTSFDILAAKGQLTQRHKNAACNNLWHLAHWVAKTDIKTGREIHDWVYELNPDYRPVNNLTIARLYKSLGFTRAEKLLRLLRRP</sequence>
<name>A0A7D4QBE7_9SPHI</name>
<dbReference type="Gene3D" id="3.90.550.10">
    <property type="entry name" value="Spore Coat Polysaccharide Biosynthesis Protein SpsA, Chain A"/>
    <property type="match status" value="1"/>
</dbReference>
<keyword evidence="2" id="KW-0808">Transferase</keyword>
<evidence type="ECO:0000313" key="2">
    <source>
        <dbReference type="EMBL" id="QKJ30444.1"/>
    </source>
</evidence>
<protein>
    <submittedName>
        <fullName evidence="2">Glycosyltransferase family 2 protein</fullName>
    </submittedName>
</protein>
<proteinExistence type="predicted"/>
<dbReference type="AlphaFoldDB" id="A0A7D4QBE7"/>
<dbReference type="InterPro" id="IPR029044">
    <property type="entry name" value="Nucleotide-diphossugar_trans"/>
</dbReference>
<dbReference type="Pfam" id="PF00535">
    <property type="entry name" value="Glycos_transf_2"/>
    <property type="match status" value="1"/>
</dbReference>
<dbReference type="PANTHER" id="PTHR22916">
    <property type="entry name" value="GLYCOSYLTRANSFERASE"/>
    <property type="match status" value="1"/>
</dbReference>
<dbReference type="Proteomes" id="UP000505355">
    <property type="component" value="Chromosome"/>
</dbReference>
<evidence type="ECO:0000313" key="3">
    <source>
        <dbReference type="Proteomes" id="UP000505355"/>
    </source>
</evidence>
<dbReference type="GO" id="GO:0016758">
    <property type="term" value="F:hexosyltransferase activity"/>
    <property type="evidence" value="ECO:0007669"/>
    <property type="project" value="UniProtKB-ARBA"/>
</dbReference>
<dbReference type="InterPro" id="IPR001173">
    <property type="entry name" value="Glyco_trans_2-like"/>
</dbReference>
<dbReference type="PANTHER" id="PTHR22916:SF3">
    <property type="entry name" value="UDP-GLCNAC:BETAGAL BETA-1,3-N-ACETYLGLUCOSAMINYLTRANSFERASE-LIKE PROTEIN 1"/>
    <property type="match status" value="1"/>
</dbReference>
<reference evidence="2 3" key="1">
    <citation type="submission" date="2020-05" db="EMBL/GenBank/DDBJ databases">
        <title>Mucilaginibacter mali sp. nov.</title>
        <authorList>
            <person name="Kim H.S."/>
            <person name="Lee K.C."/>
            <person name="Suh M.K."/>
            <person name="Kim J.-S."/>
            <person name="Han K.-I."/>
            <person name="Eom M.K."/>
            <person name="Shin Y.K."/>
            <person name="Lee J.-S."/>
        </authorList>
    </citation>
    <scope>NUCLEOTIDE SEQUENCE [LARGE SCALE GENOMIC DNA]</scope>
    <source>
        <strain evidence="2 3">G2-14</strain>
    </source>
</reference>
<dbReference type="RefSeq" id="WP_173415119.1">
    <property type="nucleotide sequence ID" value="NZ_CP054139.1"/>
</dbReference>
<dbReference type="EMBL" id="CP054139">
    <property type="protein sequence ID" value="QKJ30444.1"/>
    <property type="molecule type" value="Genomic_DNA"/>
</dbReference>
<feature type="domain" description="Glycosyltransferase 2-like" evidence="1">
    <location>
        <begin position="4"/>
        <end position="124"/>
    </location>
</feature>
<organism evidence="2 3">
    <name type="scientific">Mucilaginibacter mali</name>
    <dbReference type="NCBI Taxonomy" id="2740462"/>
    <lineage>
        <taxon>Bacteria</taxon>
        <taxon>Pseudomonadati</taxon>
        <taxon>Bacteroidota</taxon>
        <taxon>Sphingobacteriia</taxon>
        <taxon>Sphingobacteriales</taxon>
        <taxon>Sphingobacteriaceae</taxon>
        <taxon>Mucilaginibacter</taxon>
    </lineage>
</organism>
<gene>
    <name evidence="2" type="ORF">HQ865_11980</name>
</gene>
<evidence type="ECO:0000259" key="1">
    <source>
        <dbReference type="Pfam" id="PF00535"/>
    </source>
</evidence>
<dbReference type="KEGG" id="mmab:HQ865_11980"/>
<keyword evidence="3" id="KW-1185">Reference proteome</keyword>
<accession>A0A7D4QBE7</accession>